<gene>
    <name evidence="1" type="ORF">B0J13DRAFT_198386</name>
</gene>
<sequence length="256" mass="29596">MDQSPTPTPTPLTTNALTRLLQVHQQSVAKQAASASVTALPSNPQLEDLPVITWRNKRFFLESHVARKGSRGRSSWIKDYGVFLIELDSNNQRLDTVWCCQLCDKQGAPRFFKIKATTTAQEQVVPPNDPMTLARAQIAILGMVGPWTRFTDEAEMKTNAPTLPDEITPDDVKWLYDRFYAKSEYRRKLGMMSRQVVLHSFRGSRYLREHEQMFWIQWHQSKMRSDDYLRVQATQRFKFGTPAPLRYAEDDENAIQ</sequence>
<dbReference type="Proteomes" id="UP000717696">
    <property type="component" value="Unassembled WGS sequence"/>
</dbReference>
<keyword evidence="2" id="KW-1185">Reference proteome</keyword>
<dbReference type="OrthoDB" id="5062167at2759"/>
<evidence type="ECO:0000313" key="2">
    <source>
        <dbReference type="Proteomes" id="UP000717696"/>
    </source>
</evidence>
<evidence type="ECO:0000313" key="1">
    <source>
        <dbReference type="EMBL" id="KAH7118209.1"/>
    </source>
</evidence>
<dbReference type="EMBL" id="JAGMUU010000032">
    <property type="protein sequence ID" value="KAH7118209.1"/>
    <property type="molecule type" value="Genomic_DNA"/>
</dbReference>
<dbReference type="AlphaFoldDB" id="A0A9P9DFH6"/>
<protein>
    <submittedName>
        <fullName evidence="1">Uncharacterized protein</fullName>
    </submittedName>
</protein>
<comment type="caution">
    <text evidence="1">The sequence shown here is derived from an EMBL/GenBank/DDBJ whole genome shotgun (WGS) entry which is preliminary data.</text>
</comment>
<accession>A0A9P9DFH6</accession>
<organism evidence="1 2">
    <name type="scientific">Dactylonectria estremocensis</name>
    <dbReference type="NCBI Taxonomy" id="1079267"/>
    <lineage>
        <taxon>Eukaryota</taxon>
        <taxon>Fungi</taxon>
        <taxon>Dikarya</taxon>
        <taxon>Ascomycota</taxon>
        <taxon>Pezizomycotina</taxon>
        <taxon>Sordariomycetes</taxon>
        <taxon>Hypocreomycetidae</taxon>
        <taxon>Hypocreales</taxon>
        <taxon>Nectriaceae</taxon>
        <taxon>Dactylonectria</taxon>
    </lineage>
</organism>
<proteinExistence type="predicted"/>
<reference evidence="1" key="1">
    <citation type="journal article" date="2021" name="Nat. Commun.">
        <title>Genetic determinants of endophytism in the Arabidopsis root mycobiome.</title>
        <authorList>
            <person name="Mesny F."/>
            <person name="Miyauchi S."/>
            <person name="Thiergart T."/>
            <person name="Pickel B."/>
            <person name="Atanasova L."/>
            <person name="Karlsson M."/>
            <person name="Huettel B."/>
            <person name="Barry K.W."/>
            <person name="Haridas S."/>
            <person name="Chen C."/>
            <person name="Bauer D."/>
            <person name="Andreopoulos W."/>
            <person name="Pangilinan J."/>
            <person name="LaButti K."/>
            <person name="Riley R."/>
            <person name="Lipzen A."/>
            <person name="Clum A."/>
            <person name="Drula E."/>
            <person name="Henrissat B."/>
            <person name="Kohler A."/>
            <person name="Grigoriev I.V."/>
            <person name="Martin F.M."/>
            <person name="Hacquard S."/>
        </authorList>
    </citation>
    <scope>NUCLEOTIDE SEQUENCE</scope>
    <source>
        <strain evidence="1">MPI-CAGE-AT-0021</strain>
    </source>
</reference>
<name>A0A9P9DFH6_9HYPO</name>